<proteinExistence type="predicted"/>
<keyword evidence="2" id="KW-1185">Reference proteome</keyword>
<accession>A0ABD6F0T1</accession>
<name>A0ABD6F0T1_9BILA</name>
<protein>
    <submittedName>
        <fullName evidence="1">Uncharacterized protein</fullName>
    </submittedName>
</protein>
<comment type="caution">
    <text evidence="1">The sequence shown here is derived from an EMBL/GenBank/DDBJ whole genome shotgun (WGS) entry which is preliminary data.</text>
</comment>
<reference evidence="1 2" key="1">
    <citation type="submission" date="2024-08" db="EMBL/GenBank/DDBJ databases">
        <title>Gnathostoma spinigerum genome.</title>
        <authorList>
            <person name="Gonzalez-Bertolin B."/>
            <person name="Monzon S."/>
            <person name="Zaballos A."/>
            <person name="Jimenez P."/>
            <person name="Dekumyoy P."/>
            <person name="Varona S."/>
            <person name="Cuesta I."/>
            <person name="Sumanam S."/>
            <person name="Adisakwattana P."/>
            <person name="Gasser R.B."/>
            <person name="Hernandez-Gonzalez A."/>
            <person name="Young N.D."/>
            <person name="Perteguer M.J."/>
        </authorList>
    </citation>
    <scope>NUCLEOTIDE SEQUENCE [LARGE SCALE GENOMIC DNA]</scope>
    <source>
        <strain evidence="1">AL3</strain>
        <tissue evidence="1">Liver</tissue>
    </source>
</reference>
<gene>
    <name evidence="1" type="ORF">AB6A40_009426</name>
</gene>
<organism evidence="1 2">
    <name type="scientific">Gnathostoma spinigerum</name>
    <dbReference type="NCBI Taxonomy" id="75299"/>
    <lineage>
        <taxon>Eukaryota</taxon>
        <taxon>Metazoa</taxon>
        <taxon>Ecdysozoa</taxon>
        <taxon>Nematoda</taxon>
        <taxon>Chromadorea</taxon>
        <taxon>Rhabditida</taxon>
        <taxon>Spirurina</taxon>
        <taxon>Gnathostomatomorpha</taxon>
        <taxon>Gnathostomatoidea</taxon>
        <taxon>Gnathostomatidae</taxon>
        <taxon>Gnathostoma</taxon>
    </lineage>
</organism>
<evidence type="ECO:0000313" key="2">
    <source>
        <dbReference type="Proteomes" id="UP001608902"/>
    </source>
</evidence>
<evidence type="ECO:0000313" key="1">
    <source>
        <dbReference type="EMBL" id="MFH4982717.1"/>
    </source>
</evidence>
<dbReference type="EMBL" id="JBGFUD010009921">
    <property type="protein sequence ID" value="MFH4982717.1"/>
    <property type="molecule type" value="Genomic_DNA"/>
</dbReference>
<dbReference type="Proteomes" id="UP001608902">
    <property type="component" value="Unassembled WGS sequence"/>
</dbReference>
<dbReference type="AlphaFoldDB" id="A0ABD6F0T1"/>
<sequence length="70" mass="8070">MLFVITVALPVYEWDYPSDIRIRNSLLSSFTPFSPYEGYNTQSYPEIILAGSQKRNIAIGRGDRFRPGRK</sequence>